<keyword evidence="2" id="KW-1185">Reference proteome</keyword>
<proteinExistence type="predicted"/>
<feature type="compositionally biased region" description="Low complexity" evidence="1">
    <location>
        <begin position="92"/>
        <end position="102"/>
    </location>
</feature>
<protein>
    <submittedName>
        <fullName evidence="3">Protein phosphatase 1 regulatory subunit 36</fullName>
    </submittedName>
</protein>
<evidence type="ECO:0000313" key="3">
    <source>
        <dbReference type="RefSeq" id="XP_013409842.1"/>
    </source>
</evidence>
<dbReference type="AlphaFoldDB" id="A0A1S3JHG5"/>
<organism evidence="2 3">
    <name type="scientific">Lingula anatina</name>
    <name type="common">Brachiopod</name>
    <name type="synonym">Lingula unguis</name>
    <dbReference type="NCBI Taxonomy" id="7574"/>
    <lineage>
        <taxon>Eukaryota</taxon>
        <taxon>Metazoa</taxon>
        <taxon>Spiralia</taxon>
        <taxon>Lophotrochozoa</taxon>
        <taxon>Brachiopoda</taxon>
        <taxon>Linguliformea</taxon>
        <taxon>Lingulata</taxon>
        <taxon>Lingulida</taxon>
        <taxon>Linguloidea</taxon>
        <taxon>Lingulidae</taxon>
        <taxon>Lingula</taxon>
    </lineage>
</organism>
<dbReference type="InParanoid" id="A0A1S3JHG5"/>
<dbReference type="PANTHER" id="PTHR21055">
    <property type="entry name" value="PROTEIN PHOSPHATASE 1 REGULATORY SUBUNIT 36"/>
    <property type="match status" value="1"/>
</dbReference>
<dbReference type="KEGG" id="lak:106173302"/>
<sequence length="458" mass="51753">MSKSGEPMDESVLIPTTGKWIWKEDPTNPDKPPCLEFASNYASTDKQDKNRRRGKGGGMQVQDFMGGKRNDRATPSIASRPYAVGRGKAIQSSRSPKPSKPSAVHTEVTLTDVKLVAMDLLQQDMLILSEKNGKDQDISDNFDNEKYGLLWSEAFDDFLMYLLNYFHCYFEKKNQEEKKNPNYIEPSLSEKKAYEEACQKLQVAQKHLGQSYCVLILGLDMQFQHHMACGSSRVSTTRTDRVLYENLYNFCIFFTWVAFRRKDLNSIKVELGRMLRSDTFNPAIRVKYAPDSVEPSADDSDKEKKTPEEEKKLTPAEYRRLHPKRPAIKSIINQRSPALVSILPSPNEEANWLFRRQRPLSPKTLGSIGKEETDELEEDFVSFSKANFKMGIIGEPFSNFNHLTLTPLGAENDEENEAEEGRESQVGSAGQDKASQPDAGSRMGTAMSQATTEAPDDD</sequence>
<dbReference type="Pfam" id="PF14895">
    <property type="entry name" value="PPPI_inhib"/>
    <property type="match status" value="1"/>
</dbReference>
<dbReference type="RefSeq" id="XP_013409842.1">
    <property type="nucleotide sequence ID" value="XM_013554388.1"/>
</dbReference>
<gene>
    <name evidence="3" type="primary">LOC106173302</name>
</gene>
<feature type="compositionally biased region" description="Acidic residues" evidence="1">
    <location>
        <begin position="411"/>
        <end position="420"/>
    </location>
</feature>
<evidence type="ECO:0000313" key="2">
    <source>
        <dbReference type="Proteomes" id="UP000085678"/>
    </source>
</evidence>
<name>A0A1S3JHG5_LINAN</name>
<dbReference type="Proteomes" id="UP000085678">
    <property type="component" value="Unplaced"/>
</dbReference>
<reference evidence="3" key="1">
    <citation type="submission" date="2025-08" db="UniProtKB">
        <authorList>
            <consortium name="RefSeq"/>
        </authorList>
    </citation>
    <scope>IDENTIFICATION</scope>
    <source>
        <tissue evidence="3">Gonads</tissue>
    </source>
</reference>
<accession>A0A1S3JHG5</accession>
<dbReference type="PANTHER" id="PTHR21055:SF3">
    <property type="entry name" value="PROTEIN PHOSPHATASE 1 REGULATORY SUBUNIT 36"/>
    <property type="match status" value="1"/>
</dbReference>
<feature type="compositionally biased region" description="Basic and acidic residues" evidence="1">
    <location>
        <begin position="299"/>
        <end position="319"/>
    </location>
</feature>
<dbReference type="GeneID" id="106173302"/>
<feature type="region of interest" description="Disordered" evidence="1">
    <location>
        <begin position="291"/>
        <end position="319"/>
    </location>
</feature>
<dbReference type="GO" id="GO:0019902">
    <property type="term" value="F:phosphatase binding"/>
    <property type="evidence" value="ECO:0007669"/>
    <property type="project" value="InterPro"/>
</dbReference>
<evidence type="ECO:0000256" key="1">
    <source>
        <dbReference type="SAM" id="MobiDB-lite"/>
    </source>
</evidence>
<dbReference type="InterPro" id="IPR026142">
    <property type="entry name" value="Pro_pase_1_reg_su_36"/>
</dbReference>
<dbReference type="STRING" id="7574.A0A1S3JHG5"/>
<feature type="region of interest" description="Disordered" evidence="1">
    <location>
        <begin position="1"/>
        <end position="105"/>
    </location>
</feature>
<dbReference type="OrthoDB" id="6724830at2759"/>
<feature type="region of interest" description="Disordered" evidence="1">
    <location>
        <begin position="404"/>
        <end position="458"/>
    </location>
</feature>